<dbReference type="Pfam" id="PF14303">
    <property type="entry name" value="NAM-associated"/>
    <property type="match status" value="1"/>
</dbReference>
<dbReference type="PROSITE" id="PS01172">
    <property type="entry name" value="RIBOSOMAL_L44E"/>
    <property type="match status" value="1"/>
</dbReference>
<dbReference type="AlphaFoldDB" id="R7W2R5"/>
<name>R7W2R5_AEGTA</name>
<dbReference type="InterPro" id="IPR011332">
    <property type="entry name" value="Ribosomal_zn-bd"/>
</dbReference>
<dbReference type="InterPro" id="IPR053708">
    <property type="entry name" value="Ribosomal_LSU_eL42"/>
</dbReference>
<dbReference type="GO" id="GO:0006412">
    <property type="term" value="P:translation"/>
    <property type="evidence" value="ECO:0007669"/>
    <property type="project" value="InterPro"/>
</dbReference>
<dbReference type="InterPro" id="IPR029466">
    <property type="entry name" value="NAM-associated_C"/>
</dbReference>
<dbReference type="GO" id="GO:1990904">
    <property type="term" value="C:ribonucleoprotein complex"/>
    <property type="evidence" value="ECO:0007669"/>
    <property type="project" value="UniProtKB-KW"/>
</dbReference>
<accession>R7W2R5</accession>
<organism evidence="8">
    <name type="scientific">Aegilops tauschii</name>
    <name type="common">Tausch's goatgrass</name>
    <name type="synonym">Aegilops squarrosa</name>
    <dbReference type="NCBI Taxonomy" id="37682"/>
    <lineage>
        <taxon>Eukaryota</taxon>
        <taxon>Viridiplantae</taxon>
        <taxon>Streptophyta</taxon>
        <taxon>Embryophyta</taxon>
        <taxon>Tracheophyta</taxon>
        <taxon>Spermatophyta</taxon>
        <taxon>Magnoliopsida</taxon>
        <taxon>Liliopsida</taxon>
        <taxon>Poales</taxon>
        <taxon>Poaceae</taxon>
        <taxon>BOP clade</taxon>
        <taxon>Pooideae</taxon>
        <taxon>Triticodae</taxon>
        <taxon>Triticeae</taxon>
        <taxon>Triticinae</taxon>
        <taxon>Aegilops</taxon>
    </lineage>
</organism>
<dbReference type="GO" id="GO:0003735">
    <property type="term" value="F:structural constituent of ribosome"/>
    <property type="evidence" value="ECO:0007669"/>
    <property type="project" value="InterPro"/>
</dbReference>
<evidence type="ECO:0000256" key="4">
    <source>
        <dbReference type="RuleBase" id="RU000666"/>
    </source>
</evidence>
<evidence type="ECO:0000256" key="5">
    <source>
        <dbReference type="SAM" id="Coils"/>
    </source>
</evidence>
<evidence type="ECO:0000256" key="2">
    <source>
        <dbReference type="ARBA" id="ARBA00022980"/>
    </source>
</evidence>
<feature type="region of interest" description="Disordered" evidence="6">
    <location>
        <begin position="267"/>
        <end position="296"/>
    </location>
</feature>
<evidence type="ECO:0000256" key="3">
    <source>
        <dbReference type="ARBA" id="ARBA00023274"/>
    </source>
</evidence>
<comment type="similarity">
    <text evidence="1 4">Belongs to the eukaryotic ribosomal protein eL42 family.</text>
</comment>
<feature type="compositionally biased region" description="Gly residues" evidence="6">
    <location>
        <begin position="269"/>
        <end position="278"/>
    </location>
</feature>
<evidence type="ECO:0000313" key="8">
    <source>
        <dbReference type="EnsemblPlants" id="EMT00491"/>
    </source>
</evidence>
<feature type="region of interest" description="Disordered" evidence="6">
    <location>
        <begin position="408"/>
        <end position="433"/>
    </location>
</feature>
<dbReference type="FunFam" id="3.10.450.80:FF:000001">
    <property type="entry name" value="60S ribosomal protein L44"/>
    <property type="match status" value="1"/>
</dbReference>
<evidence type="ECO:0000256" key="1">
    <source>
        <dbReference type="ARBA" id="ARBA00009364"/>
    </source>
</evidence>
<keyword evidence="3 4" id="KW-0687">Ribonucleoprotein</keyword>
<reference evidence="8" key="1">
    <citation type="submission" date="2015-06" db="UniProtKB">
        <authorList>
            <consortium name="EnsemblPlants"/>
        </authorList>
    </citation>
    <scope>IDENTIFICATION</scope>
</reference>
<dbReference type="SUPFAM" id="SSF57829">
    <property type="entry name" value="Zn-binding ribosomal proteins"/>
    <property type="match status" value="1"/>
</dbReference>
<dbReference type="EnsemblPlants" id="EMT00491">
    <property type="protein sequence ID" value="EMT00491"/>
    <property type="gene ID" value="F775_00363"/>
</dbReference>
<sequence length="495" mass="56398">MLEVVEVIGASTKVPTCRTQNYNQKEDIALRFIRDLRGCNDRNESNEDHVLGENYRPLQQFRGCAIKSYTSGVQVAEYGPYIQGLFKHRNTKFSHKPFTLHHCYKELCKNEKWIQKIAETTPKRSRLSISVKEDDEVDKMQTIDWKETSLQKKERNKRNAFGGTYKVELVAMIETKKMMAAERKEGKMARWNELKALEDEKWKAKSVAEERKLKVEERKLALEEERIRNAKKAEERAIMFMNPNIMDEIARKYWELTRGEILEASLRNAGGGRGGGGGDDVDGCGREDGGGDGDPEDGGVDFFADDVILLVVVEGVVVHAKDRGRGGGVWIERSRGAWHLVFHIQAPLLVLLVVLQLRWQGLARAWIAVSAGFPAAVKVNVPKTKKTYCKNKECKKHTLHKVTQYKKGKDSLSAQGKRRYDRKQSGYGGQTKPVFHKKAKTTKKIVLKLQCQSCKHYSQRAIKIHETSKNDLYGLEFVMGVLDLTRIVYVSGFTF</sequence>
<proteinExistence type="inferred from homology"/>
<dbReference type="ExpressionAtlas" id="R7W2R5">
    <property type="expression patterns" value="baseline"/>
</dbReference>
<protein>
    <submittedName>
        <fullName evidence="8">60S ribosomal protein L36a</fullName>
    </submittedName>
</protein>
<dbReference type="Gene3D" id="3.10.450.80">
    <property type="match status" value="1"/>
</dbReference>
<keyword evidence="2 4" id="KW-0689">Ribosomal protein</keyword>
<dbReference type="InterPro" id="IPR000552">
    <property type="entry name" value="Ribosomal_eL44"/>
</dbReference>
<feature type="coiled-coil region" evidence="5">
    <location>
        <begin position="205"/>
        <end position="233"/>
    </location>
</feature>
<dbReference type="Pfam" id="PF00935">
    <property type="entry name" value="Ribosomal_L44"/>
    <property type="match status" value="1"/>
</dbReference>
<dbReference type="PANTHER" id="PTHR10369">
    <property type="entry name" value="60S RIBOSOMAL PROTEIN L36A/L44"/>
    <property type="match status" value="1"/>
</dbReference>
<keyword evidence="5" id="KW-0175">Coiled coil</keyword>
<evidence type="ECO:0000259" key="7">
    <source>
        <dbReference type="Pfam" id="PF14303"/>
    </source>
</evidence>
<dbReference type="GO" id="GO:0005840">
    <property type="term" value="C:ribosome"/>
    <property type="evidence" value="ECO:0007669"/>
    <property type="project" value="UniProtKB-KW"/>
</dbReference>
<feature type="domain" description="No apical meristem-associated C-terminal" evidence="7">
    <location>
        <begin position="96"/>
        <end position="261"/>
    </location>
</feature>
<evidence type="ECO:0000256" key="6">
    <source>
        <dbReference type="SAM" id="MobiDB-lite"/>
    </source>
</evidence>